<feature type="region of interest" description="Disordered" evidence="1">
    <location>
        <begin position="57"/>
        <end position="84"/>
    </location>
</feature>
<accession>A0A9X1B2I0</accession>
<evidence type="ECO:0000256" key="1">
    <source>
        <dbReference type="SAM" id="MobiDB-lite"/>
    </source>
</evidence>
<name>A0A9X1B2I0_9GAMM</name>
<evidence type="ECO:0000313" key="2">
    <source>
        <dbReference type="EMBL" id="MBK1616949.1"/>
    </source>
</evidence>
<keyword evidence="3" id="KW-1185">Reference proteome</keyword>
<evidence type="ECO:0008006" key="4">
    <source>
        <dbReference type="Google" id="ProtNLM"/>
    </source>
</evidence>
<dbReference type="GO" id="GO:0006355">
    <property type="term" value="P:regulation of DNA-templated transcription"/>
    <property type="evidence" value="ECO:0007669"/>
    <property type="project" value="InterPro"/>
</dbReference>
<gene>
    <name evidence="2" type="ORF">CKO42_00495</name>
</gene>
<dbReference type="Proteomes" id="UP001138768">
    <property type="component" value="Unassembled WGS sequence"/>
</dbReference>
<reference evidence="2 3" key="1">
    <citation type="journal article" date="2020" name="Microorganisms">
        <title>Osmotic Adaptation and Compatible Solute Biosynthesis of Phototrophic Bacteria as Revealed from Genome Analyses.</title>
        <authorList>
            <person name="Imhoff J.F."/>
            <person name="Rahn T."/>
            <person name="Kunzel S."/>
            <person name="Keller A."/>
            <person name="Neulinger S.C."/>
        </authorList>
    </citation>
    <scope>NUCLEOTIDE SEQUENCE [LARGE SCALE GENOMIC DNA]</scope>
    <source>
        <strain evidence="2 3">DSM 25653</strain>
    </source>
</reference>
<protein>
    <recommendedName>
        <fullName evidence="4">Ribbon-helix-helix protein, CopG family</fullName>
    </recommendedName>
</protein>
<evidence type="ECO:0000313" key="3">
    <source>
        <dbReference type="Proteomes" id="UP001138768"/>
    </source>
</evidence>
<feature type="compositionally biased region" description="Basic and acidic residues" evidence="1">
    <location>
        <begin position="73"/>
        <end position="84"/>
    </location>
</feature>
<dbReference type="EMBL" id="NRRY01000001">
    <property type="protein sequence ID" value="MBK1616949.1"/>
    <property type="molecule type" value="Genomic_DNA"/>
</dbReference>
<dbReference type="RefSeq" id="WP_200236518.1">
    <property type="nucleotide sequence ID" value="NZ_NRRY01000001.1"/>
</dbReference>
<sequence>MALSLRLDQETEVALRQHLQRTGLTQSSFVREAIREKLARSSAEASTPYQLGESLFGRYASGDSGRSQHRKTLIRERLNAKHRR</sequence>
<dbReference type="AlphaFoldDB" id="A0A9X1B2I0"/>
<proteinExistence type="predicted"/>
<organism evidence="2 3">
    <name type="scientific">Lamprobacter modestohalophilus</name>
    <dbReference type="NCBI Taxonomy" id="1064514"/>
    <lineage>
        <taxon>Bacteria</taxon>
        <taxon>Pseudomonadati</taxon>
        <taxon>Pseudomonadota</taxon>
        <taxon>Gammaproteobacteria</taxon>
        <taxon>Chromatiales</taxon>
        <taxon>Chromatiaceae</taxon>
        <taxon>Lamprobacter</taxon>
    </lineage>
</organism>
<comment type="caution">
    <text evidence="2">The sequence shown here is derived from an EMBL/GenBank/DDBJ whole genome shotgun (WGS) entry which is preliminary data.</text>
</comment>